<evidence type="ECO:0000256" key="4">
    <source>
        <dbReference type="ARBA" id="ARBA00022490"/>
    </source>
</evidence>
<dbReference type="CDD" id="cd06223">
    <property type="entry name" value="PRTases_typeI"/>
    <property type="match status" value="1"/>
</dbReference>
<comment type="pathway">
    <text evidence="8">Purine metabolism.</text>
</comment>
<dbReference type="InterPro" id="IPR050120">
    <property type="entry name" value="Adenine_PRTase"/>
</dbReference>
<dbReference type="GO" id="GO:0003999">
    <property type="term" value="F:adenine phosphoribosyltransferase activity"/>
    <property type="evidence" value="ECO:0007669"/>
    <property type="project" value="TreeGrafter"/>
</dbReference>
<proteinExistence type="inferred from homology"/>
<dbReference type="Gene3D" id="3.90.950.10">
    <property type="match status" value="1"/>
</dbReference>
<evidence type="ECO:0000256" key="6">
    <source>
        <dbReference type="ARBA" id="ARBA00022679"/>
    </source>
</evidence>
<dbReference type="PANTHER" id="PTHR11776:SF7">
    <property type="entry name" value="PHOSPHORIBOSYLTRANSFERASE DOMAIN-CONTAINING PROTEIN"/>
    <property type="match status" value="1"/>
</dbReference>
<evidence type="ECO:0000256" key="1">
    <source>
        <dbReference type="ARBA" id="ARBA00004496"/>
    </source>
</evidence>
<dbReference type="EMBL" id="MK072444">
    <property type="protein sequence ID" value="AYV85260.1"/>
    <property type="molecule type" value="Genomic_DNA"/>
</dbReference>
<evidence type="ECO:0000313" key="9">
    <source>
        <dbReference type="EMBL" id="AYV85260.1"/>
    </source>
</evidence>
<evidence type="ECO:0000256" key="5">
    <source>
        <dbReference type="ARBA" id="ARBA00022676"/>
    </source>
</evidence>
<accession>A0A3G5ADK5</accession>
<keyword evidence="6 9" id="KW-0808">Transferase</keyword>
<keyword evidence="7" id="KW-0660">Purine salvage</keyword>
<dbReference type="SUPFAM" id="SSF52972">
    <property type="entry name" value="ITPase-like"/>
    <property type="match status" value="1"/>
</dbReference>
<name>A0A3G5ADK5_9VIRU</name>
<dbReference type="PANTHER" id="PTHR11776">
    <property type="entry name" value="ADENINE PHOSPHORIBOSYLTRANSFERASE"/>
    <property type="match status" value="1"/>
</dbReference>
<organism evidence="9">
    <name type="scientific">Satyrvirus sp</name>
    <dbReference type="NCBI Taxonomy" id="2487771"/>
    <lineage>
        <taxon>Viruses</taxon>
        <taxon>Varidnaviria</taxon>
        <taxon>Bamfordvirae</taxon>
        <taxon>Nucleocytoviricota</taxon>
        <taxon>Megaviricetes</taxon>
        <taxon>Imitervirales</taxon>
        <taxon>Mimiviridae</taxon>
        <taxon>Megamimivirinae</taxon>
    </lineage>
</organism>
<keyword evidence="5" id="KW-0328">Glycosyltransferase</keyword>
<dbReference type="InterPro" id="IPR029001">
    <property type="entry name" value="ITPase-like_fam"/>
</dbReference>
<protein>
    <submittedName>
        <fullName evidence="9">Phosphoribosyl transferase</fullName>
    </submittedName>
</protein>
<evidence type="ECO:0000256" key="2">
    <source>
        <dbReference type="ARBA" id="ARBA00008391"/>
    </source>
</evidence>
<evidence type="ECO:0000256" key="7">
    <source>
        <dbReference type="ARBA" id="ARBA00022726"/>
    </source>
</evidence>
<comment type="similarity">
    <text evidence="2">Belongs to the purine/pyrimidine phosphoribosyltransferase family.</text>
</comment>
<evidence type="ECO:0000256" key="8">
    <source>
        <dbReference type="ARBA" id="ARBA00025704"/>
    </source>
</evidence>
<comment type="subcellular location">
    <subcellularLocation>
        <location evidence="1">Cytoplasm</location>
    </subcellularLocation>
</comment>
<gene>
    <name evidence="9" type="ORF">Satyrvirus8_18</name>
</gene>
<dbReference type="SUPFAM" id="SSF53271">
    <property type="entry name" value="PRTase-like"/>
    <property type="match status" value="1"/>
</dbReference>
<dbReference type="InterPro" id="IPR029057">
    <property type="entry name" value="PRTase-like"/>
</dbReference>
<dbReference type="InterPro" id="IPR000836">
    <property type="entry name" value="PRTase_dom"/>
</dbReference>
<sequence>MKVFTIMLSSKSELKKNAVESFFSTRFPKLKLKIECFDCTNSCGLPPQPISCGAECTFQRTRYVSKIFGTESYDMIISIENDMDILYDGHYDNAHARIEMAQFVGVGISDPIKCPINIMNQHQQLIHFTKKIRGVKITGGDMLHEKHNVSSNNWMKELCGIDRKDQIICSLERAFNDLKMHITNCHNIQDSYTSYADFPKRNVMFKYLYSIFAGEQTTYRIGNMLHSKYSAYEFDLVLPIESRGIVFGSILSDRLKISMIPIQKPGKTPGHIVSMNYQKENEIDQVEFSLDLFKKFLSQHNQQKIFNVIIVKDIITTGERIVATLKILAELSEIYSIKFDTTIFAFDEVPALRDHTVKNIGLTYDILQRDVTKINERMKLFNE</sequence>
<keyword evidence="4" id="KW-0963">Cytoplasm</keyword>
<evidence type="ECO:0000256" key="3">
    <source>
        <dbReference type="ARBA" id="ARBA00011738"/>
    </source>
</evidence>
<comment type="subunit">
    <text evidence="3">Homodimer.</text>
</comment>
<dbReference type="Gene3D" id="3.40.50.2020">
    <property type="match status" value="1"/>
</dbReference>
<reference evidence="9" key="1">
    <citation type="submission" date="2018-10" db="EMBL/GenBank/DDBJ databases">
        <title>Hidden diversity of soil giant viruses.</title>
        <authorList>
            <person name="Schulz F."/>
            <person name="Alteio L."/>
            <person name="Goudeau D."/>
            <person name="Ryan E.M."/>
            <person name="Malmstrom R.R."/>
            <person name="Blanchard J."/>
            <person name="Woyke T."/>
        </authorList>
    </citation>
    <scope>NUCLEOTIDE SEQUENCE</scope>
    <source>
        <strain evidence="9">SAV1</strain>
    </source>
</reference>
<dbReference type="GO" id="GO:0006166">
    <property type="term" value="P:purine ribonucleoside salvage"/>
    <property type="evidence" value="ECO:0007669"/>
    <property type="project" value="UniProtKB-KW"/>
</dbReference>